<comment type="caution">
    <text evidence="9">The sequence shown here is derived from an EMBL/GenBank/DDBJ whole genome shotgun (WGS) entry which is preliminary data.</text>
</comment>
<keyword evidence="5" id="KW-0472">Membrane</keyword>
<dbReference type="InterPro" id="IPR050465">
    <property type="entry name" value="UPF0194_transport"/>
</dbReference>
<feature type="region of interest" description="Disordered" evidence="4">
    <location>
        <begin position="467"/>
        <end position="511"/>
    </location>
</feature>
<dbReference type="Pfam" id="PF25967">
    <property type="entry name" value="RND-MFP_C"/>
    <property type="match status" value="1"/>
</dbReference>
<sequence length="511" mass="52301">MATATVAAKGAFPSGKKLMWLALVFLPLIIAAGWYWWARGHQKAPNFLTVTASKGSIVETVSASGKIEALHSIGLSFKNPGTIKAIYVKEGQSVKAGQLLALQDPTDLELQVRQAQANLDNALAKLKSLQAGPLATDVAQAEAGVEQAQVEYDNARDTLKRDQALYDAGALSEVDLNNARKAEATAAANLKKARAALEALKNGSRPEDIAAAQAQVEAARAQLQLAQNNLAATEIRAPWDGIVTNVNGQVGQRVGSNTSATDASNSFIFLISPELQLRVQVNEADINKVKVGQDVEFTVNAQPDRTFKGKVTAIAPQAQTVSNIQLYDVLVNVGDAGGSLKAGESASVSIIISRKDNVLTIPRAAIAYAEGYLSRAAQAAGGRATSSGGTSGGGNRSRSTQGTGGSAGSSATGASTAGTPSAGENRAVILVLEGGRPVQRQVVTGASDERNIEVVSGLTAGEQVVVGTGSAGSTGSTGNTGSPGGTGRSGSGSNRNTGRFMPSPGGFLGGR</sequence>
<evidence type="ECO:0000313" key="10">
    <source>
        <dbReference type="Proteomes" id="UP000182811"/>
    </source>
</evidence>
<feature type="compositionally biased region" description="Low complexity" evidence="4">
    <location>
        <begin position="408"/>
        <end position="422"/>
    </location>
</feature>
<dbReference type="Pfam" id="PF25881">
    <property type="entry name" value="HH_YBHG"/>
    <property type="match status" value="1"/>
</dbReference>
<feature type="domain" description="CusB-like beta-barrel" evidence="7">
    <location>
        <begin position="277"/>
        <end position="350"/>
    </location>
</feature>
<protein>
    <submittedName>
        <fullName evidence="9">Macrolide export protein MacA</fullName>
    </submittedName>
</protein>
<reference evidence="9 10" key="1">
    <citation type="submission" date="2016-08" db="EMBL/GenBank/DDBJ databases">
        <title>Genome-based comparison of Moorella thermoacetic strains.</title>
        <authorList>
            <person name="Poehlein A."/>
            <person name="Bengelsdorf F.R."/>
            <person name="Esser C."/>
            <person name="Duerre P."/>
            <person name="Daniel R."/>
        </authorList>
    </citation>
    <scope>NUCLEOTIDE SEQUENCE [LARGE SCALE GENOMIC DNA]</scope>
    <source>
        <strain evidence="9 10">DSM 21394</strain>
    </source>
</reference>
<dbReference type="Gene3D" id="2.40.50.100">
    <property type="match status" value="1"/>
</dbReference>
<dbReference type="Gene3D" id="2.40.30.170">
    <property type="match status" value="1"/>
</dbReference>
<dbReference type="GO" id="GO:0030313">
    <property type="term" value="C:cell envelope"/>
    <property type="evidence" value="ECO:0007669"/>
    <property type="project" value="UniProtKB-SubCell"/>
</dbReference>
<feature type="region of interest" description="Disordered" evidence="4">
    <location>
        <begin position="382"/>
        <end position="422"/>
    </location>
</feature>
<dbReference type="Gene3D" id="1.10.287.470">
    <property type="entry name" value="Helix hairpin bin"/>
    <property type="match status" value="2"/>
</dbReference>
<evidence type="ECO:0000256" key="2">
    <source>
        <dbReference type="ARBA" id="ARBA00023054"/>
    </source>
</evidence>
<feature type="coiled-coil region" evidence="3">
    <location>
        <begin position="112"/>
        <end position="165"/>
    </location>
</feature>
<dbReference type="Gene3D" id="6.20.50.140">
    <property type="match status" value="1"/>
</dbReference>
<dbReference type="Pfam" id="PF25954">
    <property type="entry name" value="Beta-barrel_RND_2"/>
    <property type="match status" value="1"/>
</dbReference>
<dbReference type="PANTHER" id="PTHR32347">
    <property type="entry name" value="EFFLUX SYSTEM COMPONENT YKNX-RELATED"/>
    <property type="match status" value="1"/>
</dbReference>
<keyword evidence="5" id="KW-1133">Transmembrane helix</keyword>
<dbReference type="PRINTS" id="PR01490">
    <property type="entry name" value="RTXTOXIND"/>
</dbReference>
<feature type="coiled-coil region" evidence="3">
    <location>
        <begin position="209"/>
        <end position="236"/>
    </location>
</feature>
<feature type="domain" description="Multidrug resistance protein MdtA-like C-terminal permuted SH3" evidence="8">
    <location>
        <begin position="422"/>
        <end position="467"/>
    </location>
</feature>
<feature type="domain" description="YbhG-like alpha-helical hairpin" evidence="6">
    <location>
        <begin position="104"/>
        <end position="230"/>
    </location>
</feature>
<dbReference type="EMBL" id="MDDC01000019">
    <property type="protein sequence ID" value="OIQ57540.1"/>
    <property type="molecule type" value="Genomic_DNA"/>
</dbReference>
<evidence type="ECO:0000259" key="7">
    <source>
        <dbReference type="Pfam" id="PF25954"/>
    </source>
</evidence>
<dbReference type="InterPro" id="IPR059052">
    <property type="entry name" value="HH_YbhG-like"/>
</dbReference>
<evidence type="ECO:0000259" key="6">
    <source>
        <dbReference type="Pfam" id="PF25881"/>
    </source>
</evidence>
<dbReference type="SUPFAM" id="SSF111369">
    <property type="entry name" value="HlyD-like secretion proteins"/>
    <property type="match status" value="2"/>
</dbReference>
<keyword evidence="5" id="KW-0812">Transmembrane</keyword>
<evidence type="ECO:0000313" key="9">
    <source>
        <dbReference type="EMBL" id="OIQ57540.1"/>
    </source>
</evidence>
<dbReference type="InterPro" id="IPR058627">
    <property type="entry name" value="MdtA-like_C"/>
</dbReference>
<dbReference type="Proteomes" id="UP000182811">
    <property type="component" value="Unassembled WGS sequence"/>
</dbReference>
<evidence type="ECO:0000256" key="3">
    <source>
        <dbReference type="SAM" id="Coils"/>
    </source>
</evidence>
<dbReference type="OrthoDB" id="250565at2"/>
<comment type="subcellular location">
    <subcellularLocation>
        <location evidence="1">Cell envelope</location>
    </subcellularLocation>
</comment>
<name>A0A1J5NQM8_NEOTH</name>
<feature type="transmembrane region" description="Helical" evidence="5">
    <location>
        <begin position="18"/>
        <end position="37"/>
    </location>
</feature>
<organism evidence="9 10">
    <name type="scientific">Neomoorella thermoacetica</name>
    <name type="common">Clostridium thermoaceticum</name>
    <dbReference type="NCBI Taxonomy" id="1525"/>
    <lineage>
        <taxon>Bacteria</taxon>
        <taxon>Bacillati</taxon>
        <taxon>Bacillota</taxon>
        <taxon>Clostridia</taxon>
        <taxon>Neomoorellales</taxon>
        <taxon>Neomoorellaceae</taxon>
        <taxon>Neomoorella</taxon>
    </lineage>
</organism>
<dbReference type="InterPro" id="IPR058792">
    <property type="entry name" value="Beta-barrel_RND_2"/>
</dbReference>
<feature type="compositionally biased region" description="Low complexity" evidence="4">
    <location>
        <begin position="467"/>
        <end position="480"/>
    </location>
</feature>
<evidence type="ECO:0000256" key="4">
    <source>
        <dbReference type="SAM" id="MobiDB-lite"/>
    </source>
</evidence>
<feature type="compositionally biased region" description="Gly residues" evidence="4">
    <location>
        <begin position="481"/>
        <end position="490"/>
    </location>
</feature>
<keyword evidence="2 3" id="KW-0175">Coiled coil</keyword>
<proteinExistence type="predicted"/>
<gene>
    <name evidence="9" type="primary">macA_1</name>
    <name evidence="9" type="ORF">MOTE_22200</name>
</gene>
<evidence type="ECO:0000259" key="8">
    <source>
        <dbReference type="Pfam" id="PF25967"/>
    </source>
</evidence>
<dbReference type="AlphaFoldDB" id="A0A1J5NQM8"/>
<accession>A0A1J5NQM8</accession>
<evidence type="ECO:0000256" key="1">
    <source>
        <dbReference type="ARBA" id="ARBA00004196"/>
    </source>
</evidence>
<evidence type="ECO:0000256" key="5">
    <source>
        <dbReference type="SAM" id="Phobius"/>
    </source>
</evidence>